<evidence type="ECO:0000313" key="3">
    <source>
        <dbReference type="EMBL" id="SDM47876.1"/>
    </source>
</evidence>
<feature type="domain" description="Pyridoxamine 5'-phosphate oxidase N-terminal" evidence="2">
    <location>
        <begin position="67"/>
        <end position="196"/>
    </location>
</feature>
<dbReference type="Gene3D" id="2.30.110.10">
    <property type="entry name" value="Electron Transport, Fmn-binding Protein, Chain A"/>
    <property type="match status" value="1"/>
</dbReference>
<protein>
    <submittedName>
        <fullName evidence="3">PPOX class probable F420-dependent enzyme</fullName>
    </submittedName>
</protein>
<gene>
    <name evidence="3" type="ORF">SAMN04489726_1829</name>
</gene>
<dbReference type="STRING" id="211114.SAMN04489726_1829"/>
<dbReference type="GO" id="GO:0070967">
    <property type="term" value="F:coenzyme F420 binding"/>
    <property type="evidence" value="ECO:0007669"/>
    <property type="project" value="TreeGrafter"/>
</dbReference>
<dbReference type="InterPro" id="IPR012349">
    <property type="entry name" value="Split_barrel_FMN-bd"/>
</dbReference>
<dbReference type="PANTHER" id="PTHR35176">
    <property type="entry name" value="HEME OXYGENASE HI_0854-RELATED"/>
    <property type="match status" value="1"/>
</dbReference>
<dbReference type="Proteomes" id="UP000183376">
    <property type="component" value="Chromosome I"/>
</dbReference>
<dbReference type="GO" id="GO:0005829">
    <property type="term" value="C:cytosol"/>
    <property type="evidence" value="ECO:0007669"/>
    <property type="project" value="TreeGrafter"/>
</dbReference>
<sequence>MAGGTAWAVLAGPEGNELCVLEPRAGRVRHTAVTPSQKSASFPKRRRARKICGMSDDKPKPRALDADQIDELLAAHQFGVVATVKKDGTPHLATMLYRWDPAERVVRISTTATRAKPGHVRRHPRASLHVSTPDHMTFAVVEGVGEVSAVTTEPGDETGRELLAMAGEVPDEAAFFAEVVAEQRLVLRIKADRVSGTSLLPA</sequence>
<dbReference type="InterPro" id="IPR011576">
    <property type="entry name" value="Pyridox_Oxase_N"/>
</dbReference>
<dbReference type="EMBL" id="LT629701">
    <property type="protein sequence ID" value="SDM47876.1"/>
    <property type="molecule type" value="Genomic_DNA"/>
</dbReference>
<dbReference type="PANTHER" id="PTHR35176:SF2">
    <property type="entry name" value="F420H(2)-DEPENDENT REDUCTASE RV1155"/>
    <property type="match status" value="1"/>
</dbReference>
<keyword evidence="1" id="KW-0560">Oxidoreductase</keyword>
<dbReference type="NCBIfam" id="TIGR03618">
    <property type="entry name" value="Rv1155_F420"/>
    <property type="match status" value="1"/>
</dbReference>
<dbReference type="GO" id="GO:0016627">
    <property type="term" value="F:oxidoreductase activity, acting on the CH-CH group of donors"/>
    <property type="evidence" value="ECO:0007669"/>
    <property type="project" value="TreeGrafter"/>
</dbReference>
<organism evidence="3 4">
    <name type="scientific">Allokutzneria albata</name>
    <name type="common">Kibdelosporangium albatum</name>
    <dbReference type="NCBI Taxonomy" id="211114"/>
    <lineage>
        <taxon>Bacteria</taxon>
        <taxon>Bacillati</taxon>
        <taxon>Actinomycetota</taxon>
        <taxon>Actinomycetes</taxon>
        <taxon>Pseudonocardiales</taxon>
        <taxon>Pseudonocardiaceae</taxon>
        <taxon>Allokutzneria</taxon>
    </lineage>
</organism>
<accession>A0A1G9TJF2</accession>
<dbReference type="InterPro" id="IPR019920">
    <property type="entry name" value="F420-binding_dom_put"/>
</dbReference>
<evidence type="ECO:0000259" key="2">
    <source>
        <dbReference type="Pfam" id="PF01243"/>
    </source>
</evidence>
<evidence type="ECO:0000256" key="1">
    <source>
        <dbReference type="ARBA" id="ARBA00023002"/>
    </source>
</evidence>
<dbReference type="InterPro" id="IPR052019">
    <property type="entry name" value="F420H2_bilvrd_red/Heme_oxyg"/>
</dbReference>
<dbReference type="Pfam" id="PF01243">
    <property type="entry name" value="PNPOx_N"/>
    <property type="match status" value="1"/>
</dbReference>
<dbReference type="eggNOG" id="COG3871">
    <property type="taxonomic scope" value="Bacteria"/>
</dbReference>
<keyword evidence="4" id="KW-1185">Reference proteome</keyword>
<evidence type="ECO:0000313" key="4">
    <source>
        <dbReference type="Proteomes" id="UP000183376"/>
    </source>
</evidence>
<name>A0A1G9TJF2_ALLAB</name>
<dbReference type="SUPFAM" id="SSF50475">
    <property type="entry name" value="FMN-binding split barrel"/>
    <property type="match status" value="1"/>
</dbReference>
<proteinExistence type="predicted"/>
<reference evidence="3 4" key="1">
    <citation type="submission" date="2016-10" db="EMBL/GenBank/DDBJ databases">
        <authorList>
            <person name="de Groot N.N."/>
        </authorList>
    </citation>
    <scope>NUCLEOTIDE SEQUENCE [LARGE SCALE GENOMIC DNA]</scope>
    <source>
        <strain evidence="3 4">DSM 44149</strain>
    </source>
</reference>
<dbReference type="AlphaFoldDB" id="A0A1G9TJF2"/>